<keyword evidence="1" id="KW-0489">Methyltransferase</keyword>
<keyword evidence="2" id="KW-1185">Reference proteome</keyword>
<proteinExistence type="predicted"/>
<dbReference type="RefSeq" id="WP_344929139.1">
    <property type="nucleotide sequence ID" value="NZ_BAAAYK010000038.1"/>
</dbReference>
<dbReference type="Proteomes" id="UP001500483">
    <property type="component" value="Unassembled WGS sequence"/>
</dbReference>
<accession>A0ABP6RT31</accession>
<dbReference type="SUPFAM" id="SSF53335">
    <property type="entry name" value="S-adenosyl-L-methionine-dependent methyltransferases"/>
    <property type="match status" value="1"/>
</dbReference>
<dbReference type="GO" id="GO:0032259">
    <property type="term" value="P:methylation"/>
    <property type="evidence" value="ECO:0007669"/>
    <property type="project" value="UniProtKB-KW"/>
</dbReference>
<organism evidence="1 2">
    <name type="scientific">Saccharopolyspora gregorii</name>
    <dbReference type="NCBI Taxonomy" id="33914"/>
    <lineage>
        <taxon>Bacteria</taxon>
        <taxon>Bacillati</taxon>
        <taxon>Actinomycetota</taxon>
        <taxon>Actinomycetes</taxon>
        <taxon>Pseudonocardiales</taxon>
        <taxon>Pseudonocardiaceae</taxon>
        <taxon>Saccharopolyspora</taxon>
    </lineage>
</organism>
<dbReference type="EMBL" id="BAAAYK010000038">
    <property type="protein sequence ID" value="GAA3361195.1"/>
    <property type="molecule type" value="Genomic_DNA"/>
</dbReference>
<dbReference type="GO" id="GO:0008168">
    <property type="term" value="F:methyltransferase activity"/>
    <property type="evidence" value="ECO:0007669"/>
    <property type="project" value="UniProtKB-KW"/>
</dbReference>
<evidence type="ECO:0000313" key="1">
    <source>
        <dbReference type="EMBL" id="GAA3361195.1"/>
    </source>
</evidence>
<dbReference type="PIRSF" id="PIRSF017393">
    <property type="entry name" value="MTase_SAV2177"/>
    <property type="match status" value="1"/>
</dbReference>
<protein>
    <submittedName>
        <fullName evidence="1">SAM-dependent methyltransferase</fullName>
    </submittedName>
</protein>
<dbReference type="InterPro" id="IPR029063">
    <property type="entry name" value="SAM-dependent_MTases_sf"/>
</dbReference>
<dbReference type="Pfam" id="PF04672">
    <property type="entry name" value="Methyltransf_19"/>
    <property type="match status" value="1"/>
</dbReference>
<comment type="caution">
    <text evidence="1">The sequence shown here is derived from an EMBL/GenBank/DDBJ whole genome shotgun (WGS) entry which is preliminary data.</text>
</comment>
<name>A0ABP6RT31_9PSEU</name>
<dbReference type="Gene3D" id="3.40.50.150">
    <property type="entry name" value="Vaccinia Virus protein VP39"/>
    <property type="match status" value="1"/>
</dbReference>
<reference evidence="2" key="1">
    <citation type="journal article" date="2019" name="Int. J. Syst. Evol. Microbiol.">
        <title>The Global Catalogue of Microorganisms (GCM) 10K type strain sequencing project: providing services to taxonomists for standard genome sequencing and annotation.</title>
        <authorList>
            <consortium name="The Broad Institute Genomics Platform"/>
            <consortium name="The Broad Institute Genome Sequencing Center for Infectious Disease"/>
            <person name="Wu L."/>
            <person name="Ma J."/>
        </authorList>
    </citation>
    <scope>NUCLEOTIDE SEQUENCE [LARGE SCALE GENOMIC DNA]</scope>
    <source>
        <strain evidence="2">JCM 9687</strain>
    </source>
</reference>
<keyword evidence="1" id="KW-0808">Transferase</keyword>
<sequence length="269" mass="29992">MVDAQRLLSREMDIDRPCAARIYDAFLGGGHNFGVEREFAERLQSAMPGVAGVFRDNRAFLRRTVEHLLARGVRQFLELGSGIPTIGHVHEVAARRTRRFSVLYVDNEPLTVAHSRPLLDAEPRAAIIHADIREPDAILGSRDVANLIDFSEPVALVMSAVLHFVPDDDDPMRLVRAYQDAVVPGSALVLSHLCASEEPEPMNLLAAFYEETADPVVARPAEWITECFGAFARQPPGTCYIGDWRPEPDQPPHRHPRYRILHGGLARKP</sequence>
<dbReference type="InterPro" id="IPR006764">
    <property type="entry name" value="SAM_dep_MeTrfase_SAV2177_type"/>
</dbReference>
<gene>
    <name evidence="1" type="ORF">GCM10020366_44200</name>
</gene>
<evidence type="ECO:0000313" key="2">
    <source>
        <dbReference type="Proteomes" id="UP001500483"/>
    </source>
</evidence>